<dbReference type="WBParaSite" id="Hba_15360">
    <property type="protein sequence ID" value="Hba_15360"/>
    <property type="gene ID" value="Hba_15360"/>
</dbReference>
<feature type="signal peptide" evidence="1">
    <location>
        <begin position="1"/>
        <end position="18"/>
    </location>
</feature>
<proteinExistence type="predicted"/>
<accession>A0A1I7XCV6</accession>
<name>A0A1I7XCV6_HETBA</name>
<keyword evidence="1" id="KW-0732">Signal</keyword>
<evidence type="ECO:0000256" key="1">
    <source>
        <dbReference type="SAM" id="SignalP"/>
    </source>
</evidence>
<evidence type="ECO:0000313" key="2">
    <source>
        <dbReference type="Proteomes" id="UP000095283"/>
    </source>
</evidence>
<feature type="chain" id="PRO_5009311132" evidence="1">
    <location>
        <begin position="19"/>
        <end position="420"/>
    </location>
</feature>
<protein>
    <submittedName>
        <fullName evidence="3">DUF2013 domain-containing protein</fullName>
    </submittedName>
</protein>
<dbReference type="Proteomes" id="UP000095283">
    <property type="component" value="Unplaced"/>
</dbReference>
<evidence type="ECO:0000313" key="3">
    <source>
        <dbReference type="WBParaSite" id="Hba_15360"/>
    </source>
</evidence>
<keyword evidence="2" id="KW-1185">Reference proteome</keyword>
<dbReference type="AlphaFoldDB" id="A0A1I7XCV6"/>
<sequence>MFSSLKYLFLFFWDLTMGDSFRLHIRPPWIRACPPPCESRHWEIFRDALETFDESAVLDGIDDFIVTIETLLPHLPSCLIRIREDGAQISVDVSSRILGWLRVCLHSEPRGLNEFSVLYDLAFSLIKIITESDVVIVGKQMLVASPWLWRFANEELRRWNNSDESLYSRLVTAVCDAEHNLETTVYFLCLYNFNILIFKISVLYYSIVLLDISRWISYVPCTLPFLHSVLNDKYYGLLYISNSPCVRYLLETLLQFSANEKINPANFDEGFRVDDFFTTVERFRLVLTNRLYALKLIDRLKGCSNTLRSSIDNEDRVTILMSLSQLCINFHGRQSVVWLLAQKYIYYLFDILEFSHVDNDSSDTRHPVYLIVNSIGELEKIHSLRSQTELSEYMEPLGDSLVQFLGSGTTSLIGSLLKSK</sequence>
<organism evidence="2 3">
    <name type="scientific">Heterorhabditis bacteriophora</name>
    <name type="common">Entomopathogenic nematode worm</name>
    <dbReference type="NCBI Taxonomy" id="37862"/>
    <lineage>
        <taxon>Eukaryota</taxon>
        <taxon>Metazoa</taxon>
        <taxon>Ecdysozoa</taxon>
        <taxon>Nematoda</taxon>
        <taxon>Chromadorea</taxon>
        <taxon>Rhabditida</taxon>
        <taxon>Rhabditina</taxon>
        <taxon>Rhabditomorpha</taxon>
        <taxon>Strongyloidea</taxon>
        <taxon>Heterorhabditidae</taxon>
        <taxon>Heterorhabditis</taxon>
    </lineage>
</organism>
<reference evidence="3" key="1">
    <citation type="submission" date="2016-11" db="UniProtKB">
        <authorList>
            <consortium name="WormBaseParasite"/>
        </authorList>
    </citation>
    <scope>IDENTIFICATION</scope>
</reference>